<reference evidence="1" key="1">
    <citation type="journal article" date="2014" name="Int. J. Syst. Evol. Microbiol.">
        <title>Complete genome sequence of Corynebacterium casei LMG S-19264T (=DSM 44701T), isolated from a smear-ripened cheese.</title>
        <authorList>
            <consortium name="US DOE Joint Genome Institute (JGI-PGF)"/>
            <person name="Walter F."/>
            <person name="Albersmeier A."/>
            <person name="Kalinowski J."/>
            <person name="Ruckert C."/>
        </authorList>
    </citation>
    <scope>NUCLEOTIDE SEQUENCE</scope>
    <source>
        <strain evidence="1">JCM 4391</strain>
    </source>
</reference>
<protein>
    <submittedName>
        <fullName evidence="1">Uncharacterized protein</fullName>
    </submittedName>
</protein>
<proteinExistence type="predicted"/>
<sequence>MDQLKQRLREAAQAHQPDRARILARVERGMAAPAADARPHRPATRTSWARVAGAGAAVAAVLAAGGYTATAVLGPDRPDHGVAVPSRVPLSASGAVDPHSNRFWAQSNITLTTARPLTALTVDLRIAQTGGVAGTGHWRTLPAEDFTVSVREDGDGALHYTWTLRPGRTAPAGRHVFAGQYNHAEGARSARADRYTVTATEDGGERTSVRGGFSP</sequence>
<comment type="caution">
    <text evidence="1">The sequence shown here is derived from an EMBL/GenBank/DDBJ whole genome shotgun (WGS) entry which is preliminary data.</text>
</comment>
<keyword evidence="2" id="KW-1185">Reference proteome</keyword>
<dbReference type="Proteomes" id="UP000636661">
    <property type="component" value="Unassembled WGS sequence"/>
</dbReference>
<dbReference type="AlphaFoldDB" id="A0A918HYK5"/>
<dbReference type="EMBL" id="BMTP01000006">
    <property type="protein sequence ID" value="GGU38865.1"/>
    <property type="molecule type" value="Genomic_DNA"/>
</dbReference>
<name>A0A918HYK5_9ACTN</name>
<gene>
    <name evidence="1" type="ORF">GCM10010274_27880</name>
</gene>
<accession>A0A918HYK5</accession>
<evidence type="ECO:0000313" key="2">
    <source>
        <dbReference type="Proteomes" id="UP000636661"/>
    </source>
</evidence>
<reference evidence="1" key="2">
    <citation type="submission" date="2020-09" db="EMBL/GenBank/DDBJ databases">
        <authorList>
            <person name="Sun Q."/>
            <person name="Ohkuma M."/>
        </authorList>
    </citation>
    <scope>NUCLEOTIDE SEQUENCE</scope>
    <source>
        <strain evidence="1">JCM 4391</strain>
    </source>
</reference>
<evidence type="ECO:0000313" key="1">
    <source>
        <dbReference type="EMBL" id="GGU38865.1"/>
    </source>
</evidence>
<organism evidence="1 2">
    <name type="scientific">Streptomyces lavendofoliae</name>
    <dbReference type="NCBI Taxonomy" id="67314"/>
    <lineage>
        <taxon>Bacteria</taxon>
        <taxon>Bacillati</taxon>
        <taxon>Actinomycetota</taxon>
        <taxon>Actinomycetes</taxon>
        <taxon>Kitasatosporales</taxon>
        <taxon>Streptomycetaceae</taxon>
        <taxon>Streptomyces</taxon>
    </lineage>
</organism>
<dbReference type="RefSeq" id="WP_189551110.1">
    <property type="nucleotide sequence ID" value="NZ_BMTP01000006.1"/>
</dbReference>